<dbReference type="RefSeq" id="WP_387218192.1">
    <property type="nucleotide sequence ID" value="NZ_JBIAZM010000002.1"/>
</dbReference>
<dbReference type="Pfam" id="PF00176">
    <property type="entry name" value="SNF2-rel_dom"/>
    <property type="match status" value="1"/>
</dbReference>
<dbReference type="GO" id="GO:0016787">
    <property type="term" value="F:hydrolase activity"/>
    <property type="evidence" value="ECO:0007669"/>
    <property type="project" value="UniProtKB-KW"/>
</dbReference>
<reference evidence="7 8" key="1">
    <citation type="submission" date="2024-10" db="EMBL/GenBank/DDBJ databases">
        <title>The Natural Products Discovery Center: Release of the First 8490 Sequenced Strains for Exploring Actinobacteria Biosynthetic Diversity.</title>
        <authorList>
            <person name="Kalkreuter E."/>
            <person name="Kautsar S.A."/>
            <person name="Yang D."/>
            <person name="Bader C.D."/>
            <person name="Teijaro C.N."/>
            <person name="Fluegel L."/>
            <person name="Davis C.M."/>
            <person name="Simpson J.R."/>
            <person name="Lauterbach L."/>
            <person name="Steele A.D."/>
            <person name="Gui C."/>
            <person name="Meng S."/>
            <person name="Li G."/>
            <person name="Viehrig K."/>
            <person name="Ye F."/>
            <person name="Su P."/>
            <person name="Kiefer A.F."/>
            <person name="Nichols A."/>
            <person name="Cepeda A.J."/>
            <person name="Yan W."/>
            <person name="Fan B."/>
            <person name="Jiang Y."/>
            <person name="Adhikari A."/>
            <person name="Zheng C.-J."/>
            <person name="Schuster L."/>
            <person name="Cowan T.M."/>
            <person name="Smanski M.J."/>
            <person name="Chevrette M.G."/>
            <person name="De Carvalho L.P.S."/>
            <person name="Shen B."/>
        </authorList>
    </citation>
    <scope>NUCLEOTIDE SEQUENCE [LARGE SCALE GENOMIC DNA]</scope>
    <source>
        <strain evidence="7 8">NPDC000140</strain>
    </source>
</reference>
<dbReference type="InterPro" id="IPR027417">
    <property type="entry name" value="P-loop_NTPase"/>
</dbReference>
<dbReference type="InterPro" id="IPR057342">
    <property type="entry name" value="DEXDc_RapA"/>
</dbReference>
<evidence type="ECO:0000256" key="4">
    <source>
        <dbReference type="ARBA" id="ARBA00022840"/>
    </source>
</evidence>
<keyword evidence="1" id="KW-0547">Nucleotide-binding</keyword>
<comment type="caution">
    <text evidence="7">The sequence shown here is derived from an EMBL/GenBank/DDBJ whole genome shotgun (WGS) entry which is preliminary data.</text>
</comment>
<dbReference type="PANTHER" id="PTHR45766:SF6">
    <property type="entry name" value="SWI_SNF-RELATED MATRIX-ASSOCIATED ACTIN-DEPENDENT REGULATOR OF CHROMATIN SUBFAMILY A-LIKE PROTEIN 1"/>
    <property type="match status" value="1"/>
</dbReference>
<gene>
    <name evidence="7" type="ORF">ACFY3B_04840</name>
</gene>
<dbReference type="CDD" id="cd18793">
    <property type="entry name" value="SF2_C_SNF"/>
    <property type="match status" value="1"/>
</dbReference>
<dbReference type="PROSITE" id="PS51194">
    <property type="entry name" value="HELICASE_CTER"/>
    <property type="match status" value="1"/>
</dbReference>
<sequence>MSEAVAYNPGQRVGHAEHGEGIVVDSERNGYVRAFFAGGERLVAVTALQPFLSRTDRVISSVAGDEDRRRGAWLGYEAHALPLMESAAALTAAPIDLLPHQVVLTHRIATASPRRYLVADEVGLGKTIEAALLLRELASRGELDRALMVVPAGLVHNWHREINEVFRLEFEVFGSEGDVTDRKSNAFAKHDRLIASIDTLKRPARIKRLLEAPPWDLVVFDEAHHLTAFRNGKRVTKTENYKLAEALKGHARDLVLLSATPHQGDHFRFWMLVQLLNPTLFRGPEDMVDNRHRLNSVVFRRTKADACRPDGSPLFARRWVHTESFTMVEEERTFYTALKEYLEDGFALAQRQGNTGRALGFVMTIFQKIAASSFAAVRRTLRRRILMLTLHEAILKDQELDIDAREQLLTEARELIHDEFEVPRDSVGRGQVDAILADLRVKLLKKLNEEELELASDSSAGEFAATVGEDMAITAVSLALPEERLRIRELLRIFPERRETKVEKLLRGLGALWEQNPTEKVVIFATYLGTVDLLGREIEKAYPGQGVVVLRGGDHGAKLAAERRFKKADGPRVLVCTAAGREGINLQFARILFNFDLPWNPMDMEQRIGRIHRYGQKYTAQVYNLVLSDTIEGRIFLLLDEKLQEIAKTLGKVDENGNIAEDLRSQVLGQLSERLTYDKLYREALGDPELRRTKEELEAALSNASEARKVVFELFQDLDGFSLDDYKPFADVKPGLERVLGFLRASLAADGHRVEAQGDGTYVVKNAEQRAVCRFTLDREAARAHADLDLLGLDHPLVQEAIHRWQATSPESIGVAVSGTEGPGVLTWWLIETRGPSGEHRACVLPLGVGDDGKRNAHLERLGAGVFTRPGNLNGTTPAAREALLYETVEPMLERELRHREIVPEGGSYAAKLIGWVEVAPARHSDAH</sequence>
<dbReference type="InterPro" id="IPR038718">
    <property type="entry name" value="SNF2-like_sf"/>
</dbReference>
<dbReference type="SUPFAM" id="SSF52540">
    <property type="entry name" value="P-loop containing nucleoside triphosphate hydrolases"/>
    <property type="match status" value="2"/>
</dbReference>
<dbReference type="InterPro" id="IPR049730">
    <property type="entry name" value="SNF2/RAD54-like_C"/>
</dbReference>
<proteinExistence type="predicted"/>
<evidence type="ECO:0000256" key="3">
    <source>
        <dbReference type="ARBA" id="ARBA00022806"/>
    </source>
</evidence>
<dbReference type="EMBL" id="JBIAZM010000002">
    <property type="protein sequence ID" value="MFF5198918.1"/>
    <property type="molecule type" value="Genomic_DNA"/>
</dbReference>
<evidence type="ECO:0000256" key="1">
    <source>
        <dbReference type="ARBA" id="ARBA00022741"/>
    </source>
</evidence>
<accession>A0ABW6VNX6</accession>
<dbReference type="SMART" id="SM00487">
    <property type="entry name" value="DEXDc"/>
    <property type="match status" value="1"/>
</dbReference>
<name>A0ABW6VNX6_9ACTN</name>
<dbReference type="InterPro" id="IPR000330">
    <property type="entry name" value="SNF2_N"/>
</dbReference>
<protein>
    <submittedName>
        <fullName evidence="7">DEAD/DEAH box helicase</fullName>
        <ecNumber evidence="7">3.6.4.-</ecNumber>
    </submittedName>
</protein>
<dbReference type="EC" id="3.6.4.-" evidence="7"/>
<dbReference type="Gene3D" id="3.40.50.300">
    <property type="entry name" value="P-loop containing nucleotide triphosphate hydrolases"/>
    <property type="match status" value="1"/>
</dbReference>
<dbReference type="GO" id="GO:0004386">
    <property type="term" value="F:helicase activity"/>
    <property type="evidence" value="ECO:0007669"/>
    <property type="project" value="UniProtKB-KW"/>
</dbReference>
<keyword evidence="8" id="KW-1185">Reference proteome</keyword>
<dbReference type="InterPro" id="IPR001650">
    <property type="entry name" value="Helicase_C-like"/>
</dbReference>
<evidence type="ECO:0000259" key="6">
    <source>
        <dbReference type="PROSITE" id="PS51194"/>
    </source>
</evidence>
<keyword evidence="3 7" id="KW-0347">Helicase</keyword>
<feature type="domain" description="Helicase ATP-binding" evidence="5">
    <location>
        <begin position="107"/>
        <end position="279"/>
    </location>
</feature>
<evidence type="ECO:0000313" key="7">
    <source>
        <dbReference type="EMBL" id="MFF5198918.1"/>
    </source>
</evidence>
<dbReference type="Proteomes" id="UP001602287">
    <property type="component" value="Unassembled WGS sequence"/>
</dbReference>
<feature type="domain" description="Helicase C-terminal" evidence="6">
    <location>
        <begin position="504"/>
        <end position="654"/>
    </location>
</feature>
<evidence type="ECO:0000259" key="5">
    <source>
        <dbReference type="PROSITE" id="PS51192"/>
    </source>
</evidence>
<dbReference type="SMART" id="SM00490">
    <property type="entry name" value="HELICc"/>
    <property type="match status" value="1"/>
</dbReference>
<keyword evidence="4" id="KW-0067">ATP-binding</keyword>
<dbReference type="PROSITE" id="PS51192">
    <property type="entry name" value="HELICASE_ATP_BIND_1"/>
    <property type="match status" value="1"/>
</dbReference>
<evidence type="ECO:0000256" key="2">
    <source>
        <dbReference type="ARBA" id="ARBA00022801"/>
    </source>
</evidence>
<dbReference type="CDD" id="cd18011">
    <property type="entry name" value="DEXDc_RapA"/>
    <property type="match status" value="1"/>
</dbReference>
<dbReference type="PANTHER" id="PTHR45766">
    <property type="entry name" value="DNA ANNEALING HELICASE AND ENDONUCLEASE ZRANB3 FAMILY MEMBER"/>
    <property type="match status" value="1"/>
</dbReference>
<evidence type="ECO:0000313" key="8">
    <source>
        <dbReference type="Proteomes" id="UP001602287"/>
    </source>
</evidence>
<organism evidence="7 8">
    <name type="scientific">Micromonospora parva</name>
    <dbReference type="NCBI Taxonomy" id="1464048"/>
    <lineage>
        <taxon>Bacteria</taxon>
        <taxon>Bacillati</taxon>
        <taxon>Actinomycetota</taxon>
        <taxon>Actinomycetes</taxon>
        <taxon>Micromonosporales</taxon>
        <taxon>Micromonosporaceae</taxon>
        <taxon>Micromonospora</taxon>
    </lineage>
</organism>
<dbReference type="InterPro" id="IPR014001">
    <property type="entry name" value="Helicase_ATP-bd"/>
</dbReference>
<dbReference type="Gene3D" id="3.40.50.10810">
    <property type="entry name" value="Tandem AAA-ATPase domain"/>
    <property type="match status" value="1"/>
</dbReference>
<dbReference type="Pfam" id="PF00271">
    <property type="entry name" value="Helicase_C"/>
    <property type="match status" value="1"/>
</dbReference>
<keyword evidence="2 7" id="KW-0378">Hydrolase</keyword>